<keyword evidence="3 10" id="KW-0808">Transferase</keyword>
<accession>A0A5E4NBH2</accession>
<dbReference type="EMBL" id="CABPRJ010001935">
    <property type="protein sequence ID" value="VVC42056.1"/>
    <property type="molecule type" value="Genomic_DNA"/>
</dbReference>
<evidence type="ECO:0000256" key="7">
    <source>
        <dbReference type="ARBA" id="ARBA00023098"/>
    </source>
</evidence>
<feature type="transmembrane region" description="Helical" evidence="10">
    <location>
        <begin position="112"/>
        <end position="134"/>
    </location>
</feature>
<reference evidence="11 12" key="1">
    <citation type="submission" date="2019-08" db="EMBL/GenBank/DDBJ databases">
        <authorList>
            <person name="Alioto T."/>
            <person name="Alioto T."/>
            <person name="Gomez Garrido J."/>
        </authorList>
    </citation>
    <scope>NUCLEOTIDE SEQUENCE [LARGE SCALE GENOMIC DNA]</scope>
</reference>
<evidence type="ECO:0000256" key="6">
    <source>
        <dbReference type="ARBA" id="ARBA00022989"/>
    </source>
</evidence>
<proteinExistence type="inferred from homology"/>
<evidence type="ECO:0000313" key="12">
    <source>
        <dbReference type="Proteomes" id="UP000325440"/>
    </source>
</evidence>
<feature type="transmembrane region" description="Helical" evidence="10">
    <location>
        <begin position="68"/>
        <end position="92"/>
    </location>
</feature>
<keyword evidence="6 10" id="KW-1133">Transmembrane helix</keyword>
<feature type="transmembrane region" description="Helical" evidence="10">
    <location>
        <begin position="233"/>
        <end position="253"/>
    </location>
</feature>
<dbReference type="GO" id="GO:0034626">
    <property type="term" value="P:fatty acid elongation, polyunsaturated fatty acid"/>
    <property type="evidence" value="ECO:0007669"/>
    <property type="project" value="TreeGrafter"/>
</dbReference>
<name>A0A5E4NBH2_9HEMI</name>
<dbReference type="PANTHER" id="PTHR11157">
    <property type="entry name" value="FATTY ACID ACYL TRANSFERASE-RELATED"/>
    <property type="match status" value="1"/>
</dbReference>
<feature type="transmembrane region" description="Helical" evidence="10">
    <location>
        <begin position="146"/>
        <end position="163"/>
    </location>
</feature>
<dbReference type="GO" id="GO:0042761">
    <property type="term" value="P:very long-chain fatty acid biosynthetic process"/>
    <property type="evidence" value="ECO:0007669"/>
    <property type="project" value="TreeGrafter"/>
</dbReference>
<dbReference type="PANTHER" id="PTHR11157:SF69">
    <property type="entry name" value="ELONGATION OF VERY LONG CHAIN FATTY ACIDS PROTEIN 7"/>
    <property type="match status" value="1"/>
</dbReference>
<evidence type="ECO:0000313" key="11">
    <source>
        <dbReference type="EMBL" id="VVC42056.1"/>
    </source>
</evidence>
<keyword evidence="4 10" id="KW-0812">Transmembrane</keyword>
<keyword evidence="5 10" id="KW-0276">Fatty acid metabolism</keyword>
<dbReference type="PROSITE" id="PS01188">
    <property type="entry name" value="ELO"/>
    <property type="match status" value="1"/>
</dbReference>
<keyword evidence="12" id="KW-1185">Reference proteome</keyword>
<keyword evidence="8 10" id="KW-0472">Membrane</keyword>
<dbReference type="GO" id="GO:0034625">
    <property type="term" value="P:fatty acid elongation, monounsaturated fatty acid"/>
    <property type="evidence" value="ECO:0007669"/>
    <property type="project" value="TreeGrafter"/>
</dbReference>
<organism evidence="11 12">
    <name type="scientific">Cinara cedri</name>
    <dbReference type="NCBI Taxonomy" id="506608"/>
    <lineage>
        <taxon>Eukaryota</taxon>
        <taxon>Metazoa</taxon>
        <taxon>Ecdysozoa</taxon>
        <taxon>Arthropoda</taxon>
        <taxon>Hexapoda</taxon>
        <taxon>Insecta</taxon>
        <taxon>Pterygota</taxon>
        <taxon>Neoptera</taxon>
        <taxon>Paraneoptera</taxon>
        <taxon>Hemiptera</taxon>
        <taxon>Sternorrhyncha</taxon>
        <taxon>Aphidomorpha</taxon>
        <taxon>Aphidoidea</taxon>
        <taxon>Aphididae</taxon>
        <taxon>Lachninae</taxon>
        <taxon>Cinara</taxon>
    </lineage>
</organism>
<dbReference type="GO" id="GO:0019367">
    <property type="term" value="P:fatty acid elongation, saturated fatty acid"/>
    <property type="evidence" value="ECO:0007669"/>
    <property type="project" value="TreeGrafter"/>
</dbReference>
<evidence type="ECO:0000256" key="4">
    <source>
        <dbReference type="ARBA" id="ARBA00022692"/>
    </source>
</evidence>
<evidence type="ECO:0000256" key="8">
    <source>
        <dbReference type="ARBA" id="ARBA00023136"/>
    </source>
</evidence>
<evidence type="ECO:0000256" key="3">
    <source>
        <dbReference type="ARBA" id="ARBA00022679"/>
    </source>
</evidence>
<comment type="similarity">
    <text evidence="10">Belongs to the ELO family.</text>
</comment>
<feature type="transmembrane region" description="Helical" evidence="10">
    <location>
        <begin position="169"/>
        <end position="191"/>
    </location>
</feature>
<dbReference type="OrthoDB" id="434092at2759"/>
<keyword evidence="2 10" id="KW-0444">Lipid biosynthesis</keyword>
<dbReference type="AlphaFoldDB" id="A0A5E4NBH2"/>
<dbReference type="GO" id="GO:0030148">
    <property type="term" value="P:sphingolipid biosynthetic process"/>
    <property type="evidence" value="ECO:0007669"/>
    <property type="project" value="TreeGrafter"/>
</dbReference>
<dbReference type="InterPro" id="IPR002076">
    <property type="entry name" value="ELO_fam"/>
</dbReference>
<evidence type="ECO:0000256" key="9">
    <source>
        <dbReference type="ARBA" id="ARBA00023160"/>
    </source>
</evidence>
<sequence>MSALLDHVQGGVQWIHDNSHPLTKDLWFMGSIWPVTITLVLYLSFVLKIGPELMKSRKPLNVDIYIKIYNIIQILFSLYLLREAFRLLWLRFDYRFFCVEMNKDPDVAKEQVFTVWLFLMSRLLDLLDTIFFVLRKKHNQITFLHVYHHAIVVSLAWFIINFYPGGQGAFFGTVNSFVHVIMYSYYLLTIINPEYKKAWWKKYLTILQLVQFVITGLHALLSVMEPDCDFPKFMMYLGISQDIFMFILFYDFYKKTYSTPKKNKQS</sequence>
<dbReference type="GO" id="GO:0005789">
    <property type="term" value="C:endoplasmic reticulum membrane"/>
    <property type="evidence" value="ECO:0007669"/>
    <property type="project" value="TreeGrafter"/>
</dbReference>
<dbReference type="EC" id="2.3.1.199" evidence="10"/>
<feature type="transmembrane region" description="Helical" evidence="10">
    <location>
        <begin position="26"/>
        <end position="47"/>
    </location>
</feature>
<protein>
    <recommendedName>
        <fullName evidence="10">Elongation of very long chain fatty acids protein</fullName>
        <ecNumber evidence="10">2.3.1.199</ecNumber>
    </recommendedName>
    <alternativeName>
        <fullName evidence="10">Very-long-chain 3-oxoacyl-CoA synthase</fullName>
    </alternativeName>
</protein>
<dbReference type="InterPro" id="IPR030457">
    <property type="entry name" value="ELO_CS"/>
</dbReference>
<keyword evidence="7 10" id="KW-0443">Lipid metabolism</keyword>
<gene>
    <name evidence="11" type="ORF">CINCED_3A024331</name>
</gene>
<keyword evidence="9 10" id="KW-0275">Fatty acid biosynthesis</keyword>
<comment type="subcellular location">
    <subcellularLocation>
        <location evidence="1">Membrane</location>
        <topology evidence="1">Multi-pass membrane protein</topology>
    </subcellularLocation>
</comment>
<dbReference type="Pfam" id="PF01151">
    <property type="entry name" value="ELO"/>
    <property type="match status" value="1"/>
</dbReference>
<dbReference type="Proteomes" id="UP000325440">
    <property type="component" value="Unassembled WGS sequence"/>
</dbReference>
<evidence type="ECO:0000256" key="5">
    <source>
        <dbReference type="ARBA" id="ARBA00022832"/>
    </source>
</evidence>
<comment type="catalytic activity">
    <reaction evidence="10">
        <text>a very-long-chain acyl-CoA + malonyl-CoA + H(+) = a very-long-chain 3-oxoacyl-CoA + CO2 + CoA</text>
        <dbReference type="Rhea" id="RHEA:32727"/>
        <dbReference type="ChEBI" id="CHEBI:15378"/>
        <dbReference type="ChEBI" id="CHEBI:16526"/>
        <dbReference type="ChEBI" id="CHEBI:57287"/>
        <dbReference type="ChEBI" id="CHEBI:57384"/>
        <dbReference type="ChEBI" id="CHEBI:90725"/>
        <dbReference type="ChEBI" id="CHEBI:90736"/>
        <dbReference type="EC" id="2.3.1.199"/>
    </reaction>
</comment>
<dbReference type="GO" id="GO:0009922">
    <property type="term" value="F:fatty acid elongase activity"/>
    <property type="evidence" value="ECO:0007669"/>
    <property type="project" value="UniProtKB-EC"/>
</dbReference>
<evidence type="ECO:0000256" key="1">
    <source>
        <dbReference type="ARBA" id="ARBA00004141"/>
    </source>
</evidence>
<evidence type="ECO:0000256" key="2">
    <source>
        <dbReference type="ARBA" id="ARBA00022516"/>
    </source>
</evidence>
<evidence type="ECO:0000256" key="10">
    <source>
        <dbReference type="RuleBase" id="RU361115"/>
    </source>
</evidence>
<feature type="transmembrane region" description="Helical" evidence="10">
    <location>
        <begin position="203"/>
        <end position="221"/>
    </location>
</feature>